<keyword evidence="3" id="KW-1185">Reference proteome</keyword>
<accession>A0A1J1H3H9</accession>
<feature type="domain" description="Myb-like" evidence="1">
    <location>
        <begin position="49"/>
        <end position="75"/>
    </location>
</feature>
<gene>
    <name evidence="2" type="primary">TRF1</name>
    <name evidence="2" type="ORF">PRELSG_0722400</name>
</gene>
<dbReference type="AlphaFoldDB" id="A0A1J1H3H9"/>
<dbReference type="OMA" id="KTRVKWD"/>
<evidence type="ECO:0000259" key="1">
    <source>
        <dbReference type="Pfam" id="PF00249"/>
    </source>
</evidence>
<proteinExistence type="predicted"/>
<dbReference type="InterPro" id="IPR001005">
    <property type="entry name" value="SANT/Myb"/>
</dbReference>
<evidence type="ECO:0000313" key="3">
    <source>
        <dbReference type="Proteomes" id="UP000220158"/>
    </source>
</evidence>
<evidence type="ECO:0000313" key="2">
    <source>
        <dbReference type="EMBL" id="CRG99459.1"/>
    </source>
</evidence>
<dbReference type="VEuPathDB" id="PlasmoDB:PRELSG_0722400"/>
<name>A0A1J1H3H9_PLARL</name>
<protein>
    <submittedName>
        <fullName evidence="2">Telomeric repeat binding factor 1, putative</fullName>
    </submittedName>
</protein>
<dbReference type="Pfam" id="PF00249">
    <property type="entry name" value="Myb_DNA-binding"/>
    <property type="match status" value="1"/>
</dbReference>
<dbReference type="RefSeq" id="XP_028532465.1">
    <property type="nucleotide sequence ID" value="XM_028675925.1"/>
</dbReference>
<dbReference type="InterPro" id="IPR009057">
    <property type="entry name" value="Homeodomain-like_sf"/>
</dbReference>
<dbReference type="Proteomes" id="UP000220158">
    <property type="component" value="Chromosome 7"/>
</dbReference>
<dbReference type="GeneID" id="39735561"/>
<organism evidence="2 3">
    <name type="scientific">Plasmodium relictum</name>
    <dbReference type="NCBI Taxonomy" id="85471"/>
    <lineage>
        <taxon>Eukaryota</taxon>
        <taxon>Sar</taxon>
        <taxon>Alveolata</taxon>
        <taxon>Apicomplexa</taxon>
        <taxon>Aconoidasida</taxon>
        <taxon>Haemosporida</taxon>
        <taxon>Plasmodiidae</taxon>
        <taxon>Plasmodium</taxon>
        <taxon>Plasmodium (Haemamoeba)</taxon>
    </lineage>
</organism>
<dbReference type="OrthoDB" id="608866at2759"/>
<dbReference type="CDD" id="cd11660">
    <property type="entry name" value="SANT_TRF"/>
    <property type="match status" value="1"/>
</dbReference>
<dbReference type="SUPFAM" id="SSF46689">
    <property type="entry name" value="Homeodomain-like"/>
    <property type="match status" value="1"/>
</dbReference>
<dbReference type="Gene3D" id="1.10.10.60">
    <property type="entry name" value="Homeodomain-like"/>
    <property type="match status" value="1"/>
</dbReference>
<sequence length="98" mass="11825">MEKHTDIQLLKIKSSISLDENSSPVPIDTKEIKKKSQKKKEKKIKYKSRVKWTQQEIKLLIDGINNYGLSNWSKIIHSYSFPEYRFFYLKKKEKRNYV</sequence>
<dbReference type="KEGG" id="prel:PRELSG_0722400"/>
<reference evidence="2 3" key="1">
    <citation type="submission" date="2015-04" db="EMBL/GenBank/DDBJ databases">
        <authorList>
            <consortium name="Pathogen Informatics"/>
        </authorList>
    </citation>
    <scope>NUCLEOTIDE SEQUENCE [LARGE SCALE GENOMIC DNA]</scope>
    <source>
        <strain evidence="2 3">SGS1</strain>
    </source>
</reference>
<dbReference type="EMBL" id="LN835302">
    <property type="protein sequence ID" value="CRG99459.1"/>
    <property type="molecule type" value="Genomic_DNA"/>
</dbReference>